<keyword evidence="2" id="KW-1185">Reference proteome</keyword>
<dbReference type="Pfam" id="PF02331">
    <property type="entry name" value="P35"/>
    <property type="match status" value="1"/>
</dbReference>
<dbReference type="GO" id="GO:0043027">
    <property type="term" value="F:cysteine-type endopeptidase inhibitor activity involved in apoptotic process"/>
    <property type="evidence" value="ECO:0007669"/>
    <property type="project" value="InterPro"/>
</dbReference>
<organismHost>
    <name type="scientific">Choristoneura fumiferana</name>
    <name type="common">Spruce budworm moth</name>
    <name type="synonym">Archips fumiferana</name>
    <dbReference type="NCBI Taxonomy" id="7141"/>
</organismHost>
<reference evidence="1" key="1">
    <citation type="journal article" date="2013" name="J. Virol.">
        <title>New Insights into the Evolution of Entomopoxvirinae from the Complete Genome Sequences of Four Entomopoxviruses Infecting Adoxophyes honmai, Choristoneura biennis, Choristoneura rosaceana, and Mythimna separata.</title>
        <authorList>
            <person name="Theze J."/>
            <person name="Takatsuka J."/>
            <person name="Li Z."/>
            <person name="Gallais J."/>
            <person name="Doucet D."/>
            <person name="Arif B."/>
            <person name="Nakai M."/>
            <person name="Herniou E.A."/>
        </authorList>
    </citation>
    <scope>NUCLEOTIDE SEQUENCE</scope>
</reference>
<dbReference type="GeneID" id="15613017"/>
<gene>
    <name evidence="1" type="ORF">CHBEV_027</name>
</gene>
<proteinExistence type="predicted"/>
<protein>
    <submittedName>
        <fullName evidence="1">P35 apoptosis inhibitor</fullName>
    </submittedName>
</protein>
<dbReference type="OrthoDB" id="7149at10239"/>
<dbReference type="InterPro" id="IPR036562">
    <property type="entry name" value="Baculovirus_p35_sf"/>
</dbReference>
<accession>A0A916KPD4</accession>
<name>A0A916KPD4_CBEPV</name>
<organism evidence="1 2">
    <name type="scientific">Choristoneura biennis entomopoxvirus</name>
    <name type="common">CbEPV</name>
    <dbReference type="NCBI Taxonomy" id="10288"/>
    <lineage>
        <taxon>Viruses</taxon>
        <taxon>Varidnaviria</taxon>
        <taxon>Bamfordvirae</taxon>
        <taxon>Nucleocytoviricota</taxon>
        <taxon>Pokkesviricetes</taxon>
        <taxon>Chitovirales</taxon>
        <taxon>Poxviridae</taxon>
        <taxon>Entomopoxvirinae</taxon>
        <taxon>Betaentomopoxvirus</taxon>
        <taxon>Betaentomopoxvirus cbiennis</taxon>
    </lineage>
</organism>
<dbReference type="KEGG" id="vg:15613017"/>
<dbReference type="Gene3D" id="2.60.250.10">
    <property type="entry name" value="Baculovirus p35"/>
    <property type="match status" value="1"/>
</dbReference>
<dbReference type="Proteomes" id="UP000792220">
    <property type="component" value="Genome"/>
</dbReference>
<evidence type="ECO:0000313" key="1">
    <source>
        <dbReference type="EMBL" id="CCU55595.1"/>
    </source>
</evidence>
<dbReference type="SUPFAM" id="SSF49894">
    <property type="entry name" value="Baculovirus p35 protein"/>
    <property type="match status" value="1"/>
</dbReference>
<dbReference type="EMBL" id="HF679132">
    <property type="protein sequence ID" value="CCU55595.1"/>
    <property type="molecule type" value="Genomic_DNA"/>
</dbReference>
<sequence>MCILDPEFFASCTTIIDVRHNDTKRELIYMNKLEPVKSKFKHTDVKMLFHISGPLIDVKTDDVDTLINYKNTIDDEFSKFEKGNIQLDCDECDGIKKFETESYNVQSFPLNVFEKDYMEILKSMDTSEEDIKSFIDNSLPAIIDNKSAISILDSKNCHVVMCVLKKSLFDKEQIVKFIYEPIDNKIILPIMHEISPDGEYKYDVKCFIDNVSMDNKKMDEIHDWMADMKINRIPSRNIKEIHETCHGYYSLRFLKSAYRTYNIHGFIYLDNNLYVKLSDGVSNKRNHNIIFDIISVNKNKL</sequence>
<dbReference type="InterPro" id="IPR003429">
    <property type="entry name" value="Baculovirus_p35"/>
</dbReference>
<evidence type="ECO:0000313" key="2">
    <source>
        <dbReference type="Proteomes" id="UP000792220"/>
    </source>
</evidence>
<dbReference type="RefSeq" id="YP_008004097.1">
    <property type="nucleotide sequence ID" value="NC_021248.1"/>
</dbReference>